<feature type="region of interest" description="Disordered" evidence="1">
    <location>
        <begin position="1"/>
        <end position="33"/>
    </location>
</feature>
<evidence type="ECO:0000313" key="3">
    <source>
        <dbReference type="EMBL" id="CAH0716617.1"/>
    </source>
</evidence>
<feature type="domain" description="PAZ" evidence="2">
    <location>
        <begin position="195"/>
        <end position="285"/>
    </location>
</feature>
<keyword evidence="4" id="KW-1185">Reference proteome</keyword>
<dbReference type="OrthoDB" id="445936at2759"/>
<dbReference type="GO" id="GO:0003723">
    <property type="term" value="F:RNA binding"/>
    <property type="evidence" value="ECO:0007669"/>
    <property type="project" value="InterPro"/>
</dbReference>
<dbReference type="SMART" id="SM00949">
    <property type="entry name" value="PAZ"/>
    <property type="match status" value="1"/>
</dbReference>
<dbReference type="SUPFAM" id="SSF101690">
    <property type="entry name" value="PAZ domain"/>
    <property type="match status" value="1"/>
</dbReference>
<accession>A0A8J9UAF5</accession>
<reference evidence="3" key="1">
    <citation type="submission" date="2021-12" db="EMBL/GenBank/DDBJ databases">
        <authorList>
            <person name="Martin H S."/>
        </authorList>
    </citation>
    <scope>NUCLEOTIDE SEQUENCE</scope>
</reference>
<evidence type="ECO:0000313" key="4">
    <source>
        <dbReference type="Proteomes" id="UP000838878"/>
    </source>
</evidence>
<proteinExistence type="predicted"/>
<dbReference type="Proteomes" id="UP000838878">
    <property type="component" value="Chromosome 11"/>
</dbReference>
<dbReference type="InterPro" id="IPR003100">
    <property type="entry name" value="PAZ_dom"/>
</dbReference>
<gene>
    <name evidence="3" type="ORF">BINO364_LOCUS3346</name>
</gene>
<protein>
    <recommendedName>
        <fullName evidence="2">PAZ domain-containing protein</fullName>
    </recommendedName>
</protein>
<evidence type="ECO:0000256" key="1">
    <source>
        <dbReference type="SAM" id="MobiDB-lite"/>
    </source>
</evidence>
<feature type="non-terminal residue" evidence="3">
    <location>
        <position position="289"/>
    </location>
</feature>
<feature type="compositionally biased region" description="Polar residues" evidence="1">
    <location>
        <begin position="1"/>
        <end position="11"/>
    </location>
</feature>
<dbReference type="PANTHER" id="PTHR22891">
    <property type="entry name" value="EUKARYOTIC TRANSLATION INITIATION FACTOR 2C"/>
    <property type="match status" value="1"/>
</dbReference>
<sequence>MMLSRCQNDQLQAGGAKPGATVVGRGSRRGGGRFLPEQITVLRTRPESITSKKGKTGTPLDLCANYFNVETTPNWSLYQYHVDIQPEEDSTGVRKALLRVHQKTLGGYLFDGTVLYTVNRLHPNPLELYSDRHTDNERMRLLIKLTCQRFFDPDAKIDIPEFKLQIWPGYKISINQYEDKLLLGTKITHKILRMDTVWQILRGFINTNENQFKKDFLEEIVGKIVMTDYNKKIFRVDDVTFNESPKSTFRMKDQNISYIDYYYKKYNTQIPREEWSANNTNFHLSRWCW</sequence>
<organism evidence="3 4">
    <name type="scientific">Brenthis ino</name>
    <name type="common">lesser marbled fritillary</name>
    <dbReference type="NCBI Taxonomy" id="405034"/>
    <lineage>
        <taxon>Eukaryota</taxon>
        <taxon>Metazoa</taxon>
        <taxon>Ecdysozoa</taxon>
        <taxon>Arthropoda</taxon>
        <taxon>Hexapoda</taxon>
        <taxon>Insecta</taxon>
        <taxon>Pterygota</taxon>
        <taxon>Neoptera</taxon>
        <taxon>Endopterygota</taxon>
        <taxon>Lepidoptera</taxon>
        <taxon>Glossata</taxon>
        <taxon>Ditrysia</taxon>
        <taxon>Papilionoidea</taxon>
        <taxon>Nymphalidae</taxon>
        <taxon>Heliconiinae</taxon>
        <taxon>Argynnini</taxon>
        <taxon>Brenthis</taxon>
    </lineage>
</organism>
<evidence type="ECO:0000259" key="2">
    <source>
        <dbReference type="SMART" id="SM00949"/>
    </source>
</evidence>
<dbReference type="EMBL" id="OV170231">
    <property type="protein sequence ID" value="CAH0716617.1"/>
    <property type="molecule type" value="Genomic_DNA"/>
</dbReference>
<dbReference type="AlphaFoldDB" id="A0A8J9UAF5"/>
<dbReference type="InterPro" id="IPR036085">
    <property type="entry name" value="PAZ_dom_sf"/>
</dbReference>
<dbReference type="Gene3D" id="2.170.260.10">
    <property type="entry name" value="paz domain"/>
    <property type="match status" value="1"/>
</dbReference>
<dbReference type="Pfam" id="PF02170">
    <property type="entry name" value="PAZ"/>
    <property type="match status" value="1"/>
</dbReference>
<dbReference type="Pfam" id="PF23278">
    <property type="entry name" value="Piwi_N"/>
    <property type="match status" value="1"/>
</dbReference>
<name>A0A8J9UAF5_9NEOP</name>